<dbReference type="GO" id="GO:0016052">
    <property type="term" value="P:carbohydrate catabolic process"/>
    <property type="evidence" value="ECO:0007669"/>
    <property type="project" value="TreeGrafter"/>
</dbReference>
<dbReference type="AlphaFoldDB" id="A0A4R5DSC9"/>
<dbReference type="SMART" id="SM00922">
    <property type="entry name" value="MR_MLE"/>
    <property type="match status" value="1"/>
</dbReference>
<dbReference type="Gene3D" id="3.30.390.10">
    <property type="entry name" value="Enolase-like, N-terminal domain"/>
    <property type="match status" value="1"/>
</dbReference>
<evidence type="ECO:0000256" key="3">
    <source>
        <dbReference type="ARBA" id="ARBA00022842"/>
    </source>
</evidence>
<dbReference type="GO" id="GO:0000287">
    <property type="term" value="F:magnesium ion binding"/>
    <property type="evidence" value="ECO:0007669"/>
    <property type="project" value="TreeGrafter"/>
</dbReference>
<dbReference type="InterPro" id="IPR018110">
    <property type="entry name" value="Mandel_Rmase/mucon_lact_enz_CS"/>
</dbReference>
<dbReference type="Pfam" id="PF13378">
    <property type="entry name" value="MR_MLE_C"/>
    <property type="match status" value="1"/>
</dbReference>
<dbReference type="PROSITE" id="PS00908">
    <property type="entry name" value="MR_MLE_1"/>
    <property type="match status" value="1"/>
</dbReference>
<dbReference type="GO" id="GO:0009063">
    <property type="term" value="P:amino acid catabolic process"/>
    <property type="evidence" value="ECO:0007669"/>
    <property type="project" value="InterPro"/>
</dbReference>
<evidence type="ECO:0000256" key="1">
    <source>
        <dbReference type="ARBA" id="ARBA00001946"/>
    </source>
</evidence>
<feature type="domain" description="Mandelate racemase/muconate lactonizing enzyme C-terminal" evidence="4">
    <location>
        <begin position="165"/>
        <end position="259"/>
    </location>
</feature>
<comment type="cofactor">
    <cofactor evidence="1">
        <name>Mg(2+)</name>
        <dbReference type="ChEBI" id="CHEBI:18420"/>
    </cofactor>
</comment>
<accession>A0A4R5DSC9</accession>
<protein>
    <submittedName>
        <fullName evidence="5">Mandelate racemase/muconate lactonizing enzyme family protein</fullName>
    </submittedName>
</protein>
<reference evidence="5 6" key="1">
    <citation type="submission" date="2019-03" db="EMBL/GenBank/DDBJ databases">
        <title>Draft genome sequences of novel Actinobacteria.</title>
        <authorList>
            <person name="Sahin N."/>
            <person name="Ay H."/>
            <person name="Saygin H."/>
        </authorList>
    </citation>
    <scope>NUCLEOTIDE SEQUENCE [LARGE SCALE GENOMIC DNA]</scope>
    <source>
        <strain evidence="5 6">5K138</strain>
    </source>
</reference>
<dbReference type="InParanoid" id="A0A4R5DSC9"/>
<keyword evidence="6" id="KW-1185">Reference proteome</keyword>
<name>A0A4R5DSC9_9ACTN</name>
<keyword evidence="3" id="KW-0460">Magnesium</keyword>
<dbReference type="SUPFAM" id="SSF54826">
    <property type="entry name" value="Enolase N-terminal domain-like"/>
    <property type="match status" value="1"/>
</dbReference>
<dbReference type="InterPro" id="IPR029017">
    <property type="entry name" value="Enolase-like_N"/>
</dbReference>
<dbReference type="SFLD" id="SFLDG00179">
    <property type="entry name" value="mandelate_racemase"/>
    <property type="match status" value="1"/>
</dbReference>
<dbReference type="GO" id="GO:0016836">
    <property type="term" value="F:hydro-lyase activity"/>
    <property type="evidence" value="ECO:0007669"/>
    <property type="project" value="TreeGrafter"/>
</dbReference>
<evidence type="ECO:0000259" key="4">
    <source>
        <dbReference type="SMART" id="SM00922"/>
    </source>
</evidence>
<dbReference type="Pfam" id="PF02746">
    <property type="entry name" value="MR_MLE_N"/>
    <property type="match status" value="1"/>
</dbReference>
<proteinExistence type="predicted"/>
<dbReference type="EMBL" id="SMKZ01000002">
    <property type="protein sequence ID" value="TDE14981.1"/>
    <property type="molecule type" value="Genomic_DNA"/>
</dbReference>
<evidence type="ECO:0000256" key="2">
    <source>
        <dbReference type="ARBA" id="ARBA00022723"/>
    </source>
</evidence>
<dbReference type="InterPro" id="IPR029065">
    <property type="entry name" value="Enolase_C-like"/>
</dbReference>
<dbReference type="SFLD" id="SFLDS00001">
    <property type="entry name" value="Enolase"/>
    <property type="match status" value="1"/>
</dbReference>
<dbReference type="InterPro" id="IPR013341">
    <property type="entry name" value="Mandelate_racemase_N_dom"/>
</dbReference>
<evidence type="ECO:0000313" key="5">
    <source>
        <dbReference type="EMBL" id="TDE14981.1"/>
    </source>
</evidence>
<sequence length="394" mass="43634">MRITSISAYTVKADVRYELAGGTRHENQLPGSDYLRFAPYPQLYSQRSEAMVVRVETDEGIVGWGESQAPVGPEVAQAIVERVIGPAVLGHDPLATNVRFMDMYGTMRVRGQITGYQMDAIAGVDTALWDIRGKAAGLSVSELLGGRFRDVLPCYVTGLRGHSLDERLEEAVGWVEQGIGIKPCLGFGYDDDSREITAIRDAIGDRGPLFVDGVWKYSYPEAVRIGRVYERNGVEFFESPLLPEDVSGHARLARELDVAIAVGEPLRTRFQFQPWFQAEALDLAQPDLMRNGVSELVKIATVAESFNIDVAPHTGCLTVIGMAGTWQAAAAIPNLFVQEYQPVMLETFNRWLDEPLWVEDGRLVVPTGPGLGIDIDMDRFERDVDSVVTIREDR</sequence>
<comment type="caution">
    <text evidence="5">The sequence shown here is derived from an EMBL/GenBank/DDBJ whole genome shotgun (WGS) entry which is preliminary data.</text>
</comment>
<dbReference type="InterPro" id="IPR036849">
    <property type="entry name" value="Enolase-like_C_sf"/>
</dbReference>
<dbReference type="InterPro" id="IPR013342">
    <property type="entry name" value="Mandelate_racemase_C"/>
</dbReference>
<dbReference type="CDD" id="cd03316">
    <property type="entry name" value="MR_like"/>
    <property type="match status" value="1"/>
</dbReference>
<dbReference type="RefSeq" id="WP_131890678.1">
    <property type="nucleotide sequence ID" value="NZ_SMKZ01000002.1"/>
</dbReference>
<evidence type="ECO:0000313" key="6">
    <source>
        <dbReference type="Proteomes" id="UP000294739"/>
    </source>
</evidence>
<dbReference type="Proteomes" id="UP000294739">
    <property type="component" value="Unassembled WGS sequence"/>
</dbReference>
<dbReference type="InterPro" id="IPR046945">
    <property type="entry name" value="RHMD-like"/>
</dbReference>
<dbReference type="PANTHER" id="PTHR13794:SF58">
    <property type="entry name" value="MITOCHONDRIAL ENOLASE SUPERFAMILY MEMBER 1"/>
    <property type="match status" value="1"/>
</dbReference>
<dbReference type="SUPFAM" id="SSF51604">
    <property type="entry name" value="Enolase C-terminal domain-like"/>
    <property type="match status" value="1"/>
</dbReference>
<organism evidence="5 6">
    <name type="scientific">Jiangella asiatica</name>
    <dbReference type="NCBI Taxonomy" id="2530372"/>
    <lineage>
        <taxon>Bacteria</taxon>
        <taxon>Bacillati</taxon>
        <taxon>Actinomycetota</taxon>
        <taxon>Actinomycetes</taxon>
        <taxon>Jiangellales</taxon>
        <taxon>Jiangellaceae</taxon>
        <taxon>Jiangella</taxon>
    </lineage>
</organism>
<keyword evidence="2" id="KW-0479">Metal-binding</keyword>
<dbReference type="PANTHER" id="PTHR13794">
    <property type="entry name" value="ENOLASE SUPERFAMILY, MANDELATE RACEMASE"/>
    <property type="match status" value="1"/>
</dbReference>
<dbReference type="OrthoDB" id="9774531at2"/>
<gene>
    <name evidence="5" type="ORF">E1269_02390</name>
</gene>
<dbReference type="Gene3D" id="3.20.20.120">
    <property type="entry name" value="Enolase-like C-terminal domain"/>
    <property type="match status" value="1"/>
</dbReference>